<sequence>MPSPIDYEQIAQAQKNDPELQSLLSNSNIFHFKKINLPDCEKAIFCDLSTGTARPYIPKQFREHVFANATQRVSLRGSKHLETRQDAVCVAVDRKRLH</sequence>
<reference evidence="1 2" key="1">
    <citation type="journal article" date="2022" name="Nat. Ecol. Evol.">
        <title>A masculinizing supergene underlies an exaggerated male reproductive morph in a spider.</title>
        <authorList>
            <person name="Hendrickx F."/>
            <person name="De Corte Z."/>
            <person name="Sonet G."/>
            <person name="Van Belleghem S.M."/>
            <person name="Kostlbacher S."/>
            <person name="Vangestel C."/>
        </authorList>
    </citation>
    <scope>NUCLEOTIDE SEQUENCE [LARGE SCALE GENOMIC DNA]</scope>
    <source>
        <strain evidence="1">W744_W776</strain>
    </source>
</reference>
<proteinExistence type="predicted"/>
<dbReference type="AlphaFoldDB" id="A0AAV6W2F6"/>
<dbReference type="EMBL" id="JAFNEN010000002">
    <property type="protein sequence ID" value="KAG8201812.1"/>
    <property type="molecule type" value="Genomic_DNA"/>
</dbReference>
<keyword evidence="2" id="KW-1185">Reference proteome</keyword>
<evidence type="ECO:0000313" key="2">
    <source>
        <dbReference type="Proteomes" id="UP000827092"/>
    </source>
</evidence>
<gene>
    <name evidence="1" type="ORF">JTE90_027293</name>
</gene>
<dbReference type="Proteomes" id="UP000827092">
    <property type="component" value="Unassembled WGS sequence"/>
</dbReference>
<comment type="caution">
    <text evidence="1">The sequence shown here is derived from an EMBL/GenBank/DDBJ whole genome shotgun (WGS) entry which is preliminary data.</text>
</comment>
<evidence type="ECO:0000313" key="1">
    <source>
        <dbReference type="EMBL" id="KAG8201812.1"/>
    </source>
</evidence>
<name>A0AAV6W2F6_9ARAC</name>
<protein>
    <submittedName>
        <fullName evidence="1">Uncharacterized protein</fullName>
    </submittedName>
</protein>
<accession>A0AAV6W2F6</accession>
<organism evidence="1 2">
    <name type="scientific">Oedothorax gibbosus</name>
    <dbReference type="NCBI Taxonomy" id="931172"/>
    <lineage>
        <taxon>Eukaryota</taxon>
        <taxon>Metazoa</taxon>
        <taxon>Ecdysozoa</taxon>
        <taxon>Arthropoda</taxon>
        <taxon>Chelicerata</taxon>
        <taxon>Arachnida</taxon>
        <taxon>Araneae</taxon>
        <taxon>Araneomorphae</taxon>
        <taxon>Entelegynae</taxon>
        <taxon>Araneoidea</taxon>
        <taxon>Linyphiidae</taxon>
        <taxon>Erigoninae</taxon>
        <taxon>Oedothorax</taxon>
    </lineage>
</organism>